<dbReference type="InterPro" id="IPR011765">
    <property type="entry name" value="Pept_M16_N"/>
</dbReference>
<feature type="domain" description="Peptidase M16 N-terminal" evidence="2">
    <location>
        <begin position="38"/>
        <end position="168"/>
    </location>
</feature>
<feature type="region of interest" description="Disordered" evidence="1">
    <location>
        <begin position="467"/>
        <end position="498"/>
    </location>
</feature>
<protein>
    <recommendedName>
        <fullName evidence="6">Peptidase M16</fullName>
    </recommendedName>
</protein>
<evidence type="ECO:0008006" key="6">
    <source>
        <dbReference type="Google" id="ProtNLM"/>
    </source>
</evidence>
<proteinExistence type="predicted"/>
<dbReference type="InterPro" id="IPR050361">
    <property type="entry name" value="MPP/UQCRC_Complex"/>
</dbReference>
<evidence type="ECO:0000256" key="1">
    <source>
        <dbReference type="SAM" id="MobiDB-lite"/>
    </source>
</evidence>
<name>W0AJW2_9SPHN</name>
<dbReference type="EMBL" id="CP006644">
    <property type="protein sequence ID" value="AHE56862.1"/>
    <property type="molecule type" value="Genomic_DNA"/>
</dbReference>
<feature type="domain" description="Peptidase M16 C-terminal" evidence="3">
    <location>
        <begin position="195"/>
        <end position="368"/>
    </location>
</feature>
<reference evidence="4 5" key="1">
    <citation type="submission" date="2013-07" db="EMBL/GenBank/DDBJ databases">
        <title>Completed genome of Sphingomonas sanxanigenens NX02.</title>
        <authorList>
            <person name="Ma T."/>
            <person name="Huang H."/>
            <person name="Wu M."/>
            <person name="Li X."/>
            <person name="Li G."/>
        </authorList>
    </citation>
    <scope>NUCLEOTIDE SEQUENCE [LARGE SCALE GENOMIC DNA]</scope>
    <source>
        <strain evidence="4 5">NX02</strain>
    </source>
</reference>
<evidence type="ECO:0000313" key="4">
    <source>
        <dbReference type="EMBL" id="AHE56862.1"/>
    </source>
</evidence>
<dbReference type="Pfam" id="PF00675">
    <property type="entry name" value="Peptidase_M16"/>
    <property type="match status" value="2"/>
</dbReference>
<dbReference type="PANTHER" id="PTHR11851:SF224">
    <property type="entry name" value="PROCESSING PROTEASE"/>
    <property type="match status" value="1"/>
</dbReference>
<sequence length="954" mass="102226">MLGTSAMTPVVAQAPVSQLAQAVNIPYEAFTLPNGLKVLVHTDRKAPIVAVSVWYDVGSKHEPNGKTGFAHLFEHLMFNGSENAPGDFFEPLQQVGATDFNGTTWFDRTNYFETVPTPALERALFLESDRMGHLLGAVTQEKLDNQRGVVQNEKRQGDNQPYGLVEYAQLAALFPEGHPYRHSTIGSMADLDGASLEDVKNWFRQHYGPNNAILVLAGDIDAKTARPLVEKYFGDIAKGPQQGAVNAPVPTLPAPVREEMKDRVATTRIYRDWIVPGLNDADTVPLDIGAAVLGGLASSRLDNILVREEKLAVGVTASLQQFAQMSMFEITVDVRPGVDAAAVEKRLDTILADYIRNGPTADEVNRVATTEVAGRIGGLESVGGFGGKATALAQGLLYSNDPGFYKKNLAAYGATSPATVKAALQKWLSRPVYALTVSPGERGAYEEAADKKPSSFAPSYYRVPAASEKPLAPPPKIPAAAADTRGSREAGAGRAPVAAVDRSKLPEVGTIADLQFPAVERTRLSNGVELIYAHRTAVPMSWVSLSFDAGNAADPKARLGTQALMLSLLDEGTKTRNSVQIAEQLERLGASFSPRASMDRTTLTMSSLSANLAGSLDLFADIVRNPAFAPAEVERLRGQQLAGIAQEMTEPRALALRTLPPLLYGAQHPYGIPFTGTGDPKAVAAVTRDELVAFHNAWIRPEKVKIFVTSDRPIAEVKAVLEKSFGSWRGVGAAGTKNVGAAPPAAEPRIVLVNRPDSPQSMIYAGELLPGKGTDDLDLLNAANDVLGGSFLSRMNMDLRETKGWSYGVAGGVTRLVGEPMYAIRAPVQADRTGDAIKALREQLTKFLGADGVRPEEHERTINGLTRELPGSFETSAAVLGAMQANDLYGRSDDYYDTLAGKYRGMTAAQMDAAARAAIKPDRFIWVVVGDAAKVKPQLDGLGLPVEVVEIQGK</sequence>
<dbReference type="InterPro" id="IPR011249">
    <property type="entry name" value="Metalloenz_LuxS/M16"/>
</dbReference>
<feature type="domain" description="Peptidase M16 N-terminal" evidence="2">
    <location>
        <begin position="534"/>
        <end position="657"/>
    </location>
</feature>
<dbReference type="AlphaFoldDB" id="W0AJW2"/>
<dbReference type="STRING" id="1123269.NX02_26340"/>
<dbReference type="eggNOG" id="COG0612">
    <property type="taxonomic scope" value="Bacteria"/>
</dbReference>
<dbReference type="SUPFAM" id="SSF63411">
    <property type="entry name" value="LuxS/MPP-like metallohydrolase"/>
    <property type="match status" value="4"/>
</dbReference>
<dbReference type="Proteomes" id="UP000018851">
    <property type="component" value="Chromosome"/>
</dbReference>
<dbReference type="HOGENOM" id="CLU_007487_0_0_5"/>
<dbReference type="KEGG" id="ssan:NX02_26340"/>
<evidence type="ECO:0000259" key="2">
    <source>
        <dbReference type="Pfam" id="PF00675"/>
    </source>
</evidence>
<keyword evidence="5" id="KW-1185">Reference proteome</keyword>
<dbReference type="PATRIC" id="fig|1123269.5.peg.5164"/>
<organism evidence="4 5">
    <name type="scientific">Sphingomonas sanxanigenens DSM 19645 = NX02</name>
    <dbReference type="NCBI Taxonomy" id="1123269"/>
    <lineage>
        <taxon>Bacteria</taxon>
        <taxon>Pseudomonadati</taxon>
        <taxon>Pseudomonadota</taxon>
        <taxon>Alphaproteobacteria</taxon>
        <taxon>Sphingomonadales</taxon>
        <taxon>Sphingomonadaceae</taxon>
        <taxon>Sphingomonas</taxon>
    </lineage>
</organism>
<dbReference type="PANTHER" id="PTHR11851">
    <property type="entry name" value="METALLOPROTEASE"/>
    <property type="match status" value="1"/>
</dbReference>
<evidence type="ECO:0000259" key="3">
    <source>
        <dbReference type="Pfam" id="PF05193"/>
    </source>
</evidence>
<evidence type="ECO:0000313" key="5">
    <source>
        <dbReference type="Proteomes" id="UP000018851"/>
    </source>
</evidence>
<dbReference type="Gene3D" id="3.30.830.10">
    <property type="entry name" value="Metalloenzyme, LuxS/M16 peptidase-like"/>
    <property type="match status" value="4"/>
</dbReference>
<dbReference type="GO" id="GO:0046872">
    <property type="term" value="F:metal ion binding"/>
    <property type="evidence" value="ECO:0007669"/>
    <property type="project" value="InterPro"/>
</dbReference>
<accession>W0AJW2</accession>
<gene>
    <name evidence="4" type="ORF">NX02_26340</name>
</gene>
<dbReference type="Pfam" id="PF05193">
    <property type="entry name" value="Peptidase_M16_C"/>
    <property type="match status" value="2"/>
</dbReference>
<dbReference type="InterPro" id="IPR007863">
    <property type="entry name" value="Peptidase_M16_C"/>
</dbReference>
<feature type="domain" description="Peptidase M16 C-terminal" evidence="3">
    <location>
        <begin position="686"/>
        <end position="865"/>
    </location>
</feature>